<dbReference type="Gene3D" id="3.40.50.12710">
    <property type="match status" value="1"/>
</dbReference>
<name>A0A917S6B8_9ACTN</name>
<dbReference type="Pfam" id="PF02636">
    <property type="entry name" value="Methyltransf_28"/>
    <property type="match status" value="1"/>
</dbReference>
<dbReference type="InterPro" id="IPR003788">
    <property type="entry name" value="NDUFAF7"/>
</dbReference>
<proteinExistence type="predicted"/>
<keyword evidence="4" id="KW-1185">Reference proteome</keyword>
<evidence type="ECO:0000256" key="2">
    <source>
        <dbReference type="ARBA" id="ARBA00022679"/>
    </source>
</evidence>
<gene>
    <name evidence="3" type="ORF">GCM10011575_17110</name>
</gene>
<dbReference type="EMBL" id="BMMZ01000003">
    <property type="protein sequence ID" value="GGL59178.1"/>
    <property type="molecule type" value="Genomic_DNA"/>
</dbReference>
<dbReference type="SUPFAM" id="SSF53335">
    <property type="entry name" value="S-adenosyl-L-methionine-dependent methyltransferases"/>
    <property type="match status" value="1"/>
</dbReference>
<dbReference type="InterPro" id="IPR038375">
    <property type="entry name" value="NDUFAF7_sf"/>
</dbReference>
<dbReference type="GO" id="GO:0032259">
    <property type="term" value="P:methylation"/>
    <property type="evidence" value="ECO:0007669"/>
    <property type="project" value="UniProtKB-KW"/>
</dbReference>
<dbReference type="InterPro" id="IPR029063">
    <property type="entry name" value="SAM-dependent_MTases_sf"/>
</dbReference>
<dbReference type="Proteomes" id="UP000613840">
    <property type="component" value="Unassembled WGS sequence"/>
</dbReference>
<protein>
    <recommendedName>
        <fullName evidence="5">SAM-dependent methyltransferase, MidA family</fullName>
    </recommendedName>
</protein>
<evidence type="ECO:0000256" key="1">
    <source>
        <dbReference type="ARBA" id="ARBA00022603"/>
    </source>
</evidence>
<dbReference type="AlphaFoldDB" id="A0A917S6B8"/>
<accession>A0A917S6B8</accession>
<reference evidence="3" key="1">
    <citation type="journal article" date="2014" name="Int. J. Syst. Evol. Microbiol.">
        <title>Complete genome sequence of Corynebacterium casei LMG S-19264T (=DSM 44701T), isolated from a smear-ripened cheese.</title>
        <authorList>
            <consortium name="US DOE Joint Genome Institute (JGI-PGF)"/>
            <person name="Walter F."/>
            <person name="Albersmeier A."/>
            <person name="Kalinowski J."/>
            <person name="Ruckert C."/>
        </authorList>
    </citation>
    <scope>NUCLEOTIDE SEQUENCE</scope>
    <source>
        <strain evidence="3">CGMCC 4.7306</strain>
    </source>
</reference>
<keyword evidence="2" id="KW-0808">Transferase</keyword>
<evidence type="ECO:0000313" key="4">
    <source>
        <dbReference type="Proteomes" id="UP000613840"/>
    </source>
</evidence>
<evidence type="ECO:0000313" key="3">
    <source>
        <dbReference type="EMBL" id="GGL59178.1"/>
    </source>
</evidence>
<organism evidence="3 4">
    <name type="scientific">Microlunatus endophyticus</name>
    <dbReference type="NCBI Taxonomy" id="1716077"/>
    <lineage>
        <taxon>Bacteria</taxon>
        <taxon>Bacillati</taxon>
        <taxon>Actinomycetota</taxon>
        <taxon>Actinomycetes</taxon>
        <taxon>Propionibacteriales</taxon>
        <taxon>Propionibacteriaceae</taxon>
        <taxon>Microlunatus</taxon>
    </lineage>
</organism>
<reference evidence="3" key="2">
    <citation type="submission" date="2020-09" db="EMBL/GenBank/DDBJ databases">
        <authorList>
            <person name="Sun Q."/>
            <person name="Zhou Y."/>
        </authorList>
    </citation>
    <scope>NUCLEOTIDE SEQUENCE</scope>
    <source>
        <strain evidence="3">CGMCC 4.7306</strain>
    </source>
</reference>
<dbReference type="GO" id="GO:0008168">
    <property type="term" value="F:methyltransferase activity"/>
    <property type="evidence" value="ECO:0007669"/>
    <property type="project" value="UniProtKB-KW"/>
</dbReference>
<comment type="caution">
    <text evidence="3">The sequence shown here is derived from an EMBL/GenBank/DDBJ whole genome shotgun (WGS) entry which is preliminary data.</text>
</comment>
<sequence>MLAGRPDISTVVDIGAGDGRLLAEIGIRARQLRLIGLDLRSPEPATLPVTWLRGWWDVEREAWTAADSGRTTPLTDVLPTSDPLAIVAAEWLDELPAVVAGRGRDGAQETWREILVQGDGQELLGGPVAEPDAEWLDRWSPESARAESGRSRDRAWTTLLDCLRPAGGLAIIIDYGHQLDERPARGTLAGYQHGHPVSPRPSSAINLTAHVAVDSVRAAGEAAGARTELLLRQREAVRRLLPDPPTEASDTLARLQLASERRLLADNLGDHWWLVQSVDPKR</sequence>
<keyword evidence="1" id="KW-0489">Methyltransferase</keyword>
<evidence type="ECO:0008006" key="5">
    <source>
        <dbReference type="Google" id="ProtNLM"/>
    </source>
</evidence>